<gene>
    <name evidence="1" type="ORF">SAMN06265373_10119</name>
</gene>
<protein>
    <submittedName>
        <fullName evidence="1">Uncharacterized protein</fullName>
    </submittedName>
</protein>
<name>A0ABY1N612_9RHOB</name>
<reference evidence="1 2" key="1">
    <citation type="submission" date="2017-05" db="EMBL/GenBank/DDBJ databases">
        <authorList>
            <person name="Varghese N."/>
            <person name="Submissions S."/>
        </authorList>
    </citation>
    <scope>NUCLEOTIDE SEQUENCE [LARGE SCALE GENOMIC DNA]</scope>
    <source>
        <strain evidence="1 2">DSM 29734</strain>
    </source>
</reference>
<keyword evidence="2" id="KW-1185">Reference proteome</keyword>
<accession>A0ABY1N612</accession>
<evidence type="ECO:0000313" key="1">
    <source>
        <dbReference type="EMBL" id="SMP00648.1"/>
    </source>
</evidence>
<dbReference type="EMBL" id="FXTY01000001">
    <property type="protein sequence ID" value="SMP00648.1"/>
    <property type="molecule type" value="Genomic_DNA"/>
</dbReference>
<proteinExistence type="predicted"/>
<dbReference type="Proteomes" id="UP001157961">
    <property type="component" value="Unassembled WGS sequence"/>
</dbReference>
<sequence>MSLASFYLSEASRLCGNPEYSNAISQTEALRNRLFANWPYDNIVLSEITNRGPRSVRISPATKGALTALVEHPWAVPLETGTVVRSSKRG</sequence>
<comment type="caution">
    <text evidence="1">The sequence shown here is derived from an EMBL/GenBank/DDBJ whole genome shotgun (WGS) entry which is preliminary data.</text>
</comment>
<organism evidence="1 2">
    <name type="scientific">Shimia sagamensis</name>
    <dbReference type="NCBI Taxonomy" id="1566352"/>
    <lineage>
        <taxon>Bacteria</taxon>
        <taxon>Pseudomonadati</taxon>
        <taxon>Pseudomonadota</taxon>
        <taxon>Alphaproteobacteria</taxon>
        <taxon>Rhodobacterales</taxon>
        <taxon>Roseobacteraceae</taxon>
    </lineage>
</organism>
<evidence type="ECO:0000313" key="2">
    <source>
        <dbReference type="Proteomes" id="UP001157961"/>
    </source>
</evidence>